<evidence type="ECO:0000313" key="2">
    <source>
        <dbReference type="EMBL" id="OTF76241.1"/>
    </source>
</evidence>
<keyword evidence="3" id="KW-1185">Reference proteome</keyword>
<evidence type="ECO:0000256" key="1">
    <source>
        <dbReference type="SAM" id="MobiDB-lite"/>
    </source>
</evidence>
<dbReference type="AlphaFoldDB" id="A0A1Y3B5W9"/>
<comment type="caution">
    <text evidence="2">The sequence shown here is derived from an EMBL/GenBank/DDBJ whole genome shotgun (WGS) entry which is preliminary data.</text>
</comment>
<dbReference type="Proteomes" id="UP000194236">
    <property type="component" value="Unassembled WGS sequence"/>
</dbReference>
<feature type="compositionally biased region" description="Polar residues" evidence="1">
    <location>
        <begin position="577"/>
        <end position="598"/>
    </location>
</feature>
<accession>A0A1Y3B5W9</accession>
<sequence length="598" mass="65483">MTIQETTTTTTTSSQELPHDESNANSKQISLEISEQSISNPVTSTVNIVHSTPDYHPLVINAPIIENKKSESTSVIQSTGNVEKILTPDITITTTATTSIIVPLSTSANISPVITNSSTVVVSSSPSSVITSTPSPNYNLQDIPNISDRIHHSPYTPVKLKTGKGLMFDNFKAPIILSGHDNSQQQQQQSKVTESTTSSTPNVQPVMIKPKYQHPVGQAAEIRPKSPINVTTSSSVINDPIKNECHVLSPSAITPPSIANSIKNLNIHSSQSSSHASVPIVNKTFTQNNSVLQVAGSSNAQTQDLNLPYPGNLLPSTSPHHLTSTISSDVFNIQSQQQKDYLNSLQKHQQQQIIPNNNRSTNQKSDSISEFVASSLNSNDLPPSTQQTTNHQMSNPTFAATMSQIRPPVSSANLYEYEMAMHNPLIWSSFPQGIPLAAAHRFMYPGPAFLPQGINPEQIEQAQQTKSKSHQQKEVLHRHPFIEELKLHPGQEQPFPFDMASLGSAAQRNYPINPNLRHFSQLIPPHDSPTYLQYGLNGQSRNFSMPPLNYGDLQNNTEISKQLHSQSPSLEQKRPSSKPSLTIQDTAIYSSNQRPLPS</sequence>
<feature type="compositionally biased region" description="Low complexity" evidence="1">
    <location>
        <begin position="1"/>
        <end position="12"/>
    </location>
</feature>
<feature type="region of interest" description="Disordered" evidence="1">
    <location>
        <begin position="561"/>
        <end position="598"/>
    </location>
</feature>
<feature type="region of interest" description="Disordered" evidence="1">
    <location>
        <begin position="349"/>
        <end position="368"/>
    </location>
</feature>
<feature type="region of interest" description="Disordered" evidence="1">
    <location>
        <begin position="1"/>
        <end position="27"/>
    </location>
</feature>
<reference evidence="2 3" key="1">
    <citation type="submission" date="2017-03" db="EMBL/GenBank/DDBJ databases">
        <title>Genome Survey of Euroglyphus maynei.</title>
        <authorList>
            <person name="Arlian L.G."/>
            <person name="Morgan M.S."/>
            <person name="Rider S.D."/>
        </authorList>
    </citation>
    <scope>NUCLEOTIDE SEQUENCE [LARGE SCALE GENOMIC DNA]</scope>
    <source>
        <strain evidence="2">Arlian Lab</strain>
        <tissue evidence="2">Whole body</tissue>
    </source>
</reference>
<feature type="compositionally biased region" description="Polar residues" evidence="1">
    <location>
        <begin position="561"/>
        <end position="570"/>
    </location>
</feature>
<dbReference type="EMBL" id="MUJZ01038431">
    <property type="protein sequence ID" value="OTF76241.1"/>
    <property type="molecule type" value="Genomic_DNA"/>
</dbReference>
<feature type="non-terminal residue" evidence="2">
    <location>
        <position position="598"/>
    </location>
</feature>
<organism evidence="2 3">
    <name type="scientific">Euroglyphus maynei</name>
    <name type="common">Mayne's house dust mite</name>
    <dbReference type="NCBI Taxonomy" id="6958"/>
    <lineage>
        <taxon>Eukaryota</taxon>
        <taxon>Metazoa</taxon>
        <taxon>Ecdysozoa</taxon>
        <taxon>Arthropoda</taxon>
        <taxon>Chelicerata</taxon>
        <taxon>Arachnida</taxon>
        <taxon>Acari</taxon>
        <taxon>Acariformes</taxon>
        <taxon>Sarcoptiformes</taxon>
        <taxon>Astigmata</taxon>
        <taxon>Psoroptidia</taxon>
        <taxon>Analgoidea</taxon>
        <taxon>Pyroglyphidae</taxon>
        <taxon>Pyroglyphinae</taxon>
        <taxon>Euroglyphus</taxon>
    </lineage>
</organism>
<proteinExistence type="predicted"/>
<protein>
    <submittedName>
        <fullName evidence="2">Uncharacterized protein</fullName>
    </submittedName>
</protein>
<feature type="compositionally biased region" description="Low complexity" evidence="1">
    <location>
        <begin position="183"/>
        <end position="200"/>
    </location>
</feature>
<feature type="region of interest" description="Disordered" evidence="1">
    <location>
        <begin position="180"/>
        <end position="204"/>
    </location>
</feature>
<name>A0A1Y3B5W9_EURMA</name>
<gene>
    <name evidence="2" type="ORF">BLA29_003925</name>
</gene>
<evidence type="ECO:0000313" key="3">
    <source>
        <dbReference type="Proteomes" id="UP000194236"/>
    </source>
</evidence>